<dbReference type="GO" id="GO:0022904">
    <property type="term" value="P:respiratory electron transport chain"/>
    <property type="evidence" value="ECO:0007669"/>
    <property type="project" value="InterPro"/>
</dbReference>
<keyword evidence="2" id="KW-1003">Cell membrane</keyword>
<evidence type="ECO:0000259" key="7">
    <source>
        <dbReference type="Pfam" id="PF01292"/>
    </source>
</evidence>
<evidence type="ECO:0000256" key="4">
    <source>
        <dbReference type="ARBA" id="ARBA00022989"/>
    </source>
</evidence>
<dbReference type="GO" id="GO:0005886">
    <property type="term" value="C:plasma membrane"/>
    <property type="evidence" value="ECO:0007669"/>
    <property type="project" value="UniProtKB-SubCell"/>
</dbReference>
<dbReference type="Pfam" id="PF01292">
    <property type="entry name" value="Ni_hydr_CYTB"/>
    <property type="match status" value="1"/>
</dbReference>
<dbReference type="InterPro" id="IPR016174">
    <property type="entry name" value="Di-haem_cyt_TM"/>
</dbReference>
<feature type="transmembrane region" description="Helical" evidence="6">
    <location>
        <begin position="150"/>
        <end position="169"/>
    </location>
</feature>
<dbReference type="Gene3D" id="1.20.950.20">
    <property type="entry name" value="Transmembrane di-heme cytochromes, Chain C"/>
    <property type="match status" value="1"/>
</dbReference>
<dbReference type="InterPro" id="IPR051542">
    <property type="entry name" value="Hydrogenase_cytochrome"/>
</dbReference>
<dbReference type="AlphaFoldDB" id="A0A5B8STJ5"/>
<feature type="transmembrane region" description="Helical" evidence="6">
    <location>
        <begin position="42"/>
        <end position="60"/>
    </location>
</feature>
<keyword evidence="3 6" id="KW-0812">Transmembrane</keyword>
<reference evidence="8 9" key="1">
    <citation type="submission" date="2019-06" db="EMBL/GenBank/DDBJ databases">
        <title>Genome analyses of bacteria isolated from kimchi.</title>
        <authorList>
            <person name="Lee S."/>
            <person name="Ahn S."/>
            <person name="Roh S."/>
        </authorList>
    </citation>
    <scope>NUCLEOTIDE SEQUENCE [LARGE SCALE GENOMIC DNA]</scope>
    <source>
        <strain evidence="8 9">CBA4606</strain>
    </source>
</reference>
<sequence>MKRVMVWDPWVRLFHWILVGAMAVSFYTMKTEGYPLLFPIDWHARAGYVVLGLILFRWCWGLIGSRHARFTSFLRGPRQLWSYGKRFVTGGLPEYAGHNPLGGWVVLVMLLSLTLQGVSGLFLHDDILFEAPLYGTVGKSTTGNLATLHVYNGNFLLILVGLHLVALVVHRIKGERLVGAMFTGRKRFEGEPVDGGGEVVKLMTGLWLALIPLALATVLVVWLWNS</sequence>
<dbReference type="GO" id="GO:0009055">
    <property type="term" value="F:electron transfer activity"/>
    <property type="evidence" value="ECO:0007669"/>
    <property type="project" value="InterPro"/>
</dbReference>
<evidence type="ECO:0000256" key="1">
    <source>
        <dbReference type="ARBA" id="ARBA00004651"/>
    </source>
</evidence>
<gene>
    <name evidence="8" type="ORF">FGL86_13530</name>
</gene>
<protein>
    <submittedName>
        <fullName evidence="8">Cytochrome B</fullName>
    </submittedName>
</protein>
<keyword evidence="5 6" id="KW-0472">Membrane</keyword>
<evidence type="ECO:0000313" key="9">
    <source>
        <dbReference type="Proteomes" id="UP000321272"/>
    </source>
</evidence>
<comment type="subcellular location">
    <subcellularLocation>
        <location evidence="1">Cell membrane</location>
        <topology evidence="1">Multi-pass membrane protein</topology>
    </subcellularLocation>
</comment>
<dbReference type="RefSeq" id="WP_147185054.1">
    <property type="nucleotide sequence ID" value="NZ_CP042382.1"/>
</dbReference>
<organism evidence="8 9">
    <name type="scientific">Pistricoccus aurantiacus</name>
    <dbReference type="NCBI Taxonomy" id="1883414"/>
    <lineage>
        <taxon>Bacteria</taxon>
        <taxon>Pseudomonadati</taxon>
        <taxon>Pseudomonadota</taxon>
        <taxon>Gammaproteobacteria</taxon>
        <taxon>Oceanospirillales</taxon>
        <taxon>Halomonadaceae</taxon>
        <taxon>Pistricoccus</taxon>
    </lineage>
</organism>
<feature type="transmembrane region" description="Helical" evidence="6">
    <location>
        <begin position="101"/>
        <end position="123"/>
    </location>
</feature>
<evidence type="ECO:0000256" key="5">
    <source>
        <dbReference type="ARBA" id="ARBA00023136"/>
    </source>
</evidence>
<dbReference type="PANTHER" id="PTHR30485">
    <property type="entry name" value="NI/FE-HYDROGENASE 1 B-TYPE CYTOCHROME SUBUNIT"/>
    <property type="match status" value="1"/>
</dbReference>
<proteinExistence type="predicted"/>
<keyword evidence="9" id="KW-1185">Reference proteome</keyword>
<feature type="domain" description="Cytochrome b561 bacterial/Ni-hydrogenase" evidence="7">
    <location>
        <begin position="6"/>
        <end position="184"/>
    </location>
</feature>
<feature type="transmembrane region" description="Helical" evidence="6">
    <location>
        <begin position="206"/>
        <end position="224"/>
    </location>
</feature>
<dbReference type="PANTHER" id="PTHR30485:SF2">
    <property type="entry name" value="BLL0597 PROTEIN"/>
    <property type="match status" value="1"/>
</dbReference>
<evidence type="ECO:0000256" key="3">
    <source>
        <dbReference type="ARBA" id="ARBA00022692"/>
    </source>
</evidence>
<dbReference type="GO" id="GO:0020037">
    <property type="term" value="F:heme binding"/>
    <property type="evidence" value="ECO:0007669"/>
    <property type="project" value="TreeGrafter"/>
</dbReference>
<dbReference type="InterPro" id="IPR011577">
    <property type="entry name" value="Cyt_b561_bac/Ni-Hgenase"/>
</dbReference>
<dbReference type="OrthoDB" id="196472at2"/>
<evidence type="ECO:0000313" key="8">
    <source>
        <dbReference type="EMBL" id="QEA39996.1"/>
    </source>
</evidence>
<dbReference type="EMBL" id="CP042382">
    <property type="protein sequence ID" value="QEA39996.1"/>
    <property type="molecule type" value="Genomic_DNA"/>
</dbReference>
<feature type="transmembrane region" description="Helical" evidence="6">
    <location>
        <begin position="12"/>
        <end position="30"/>
    </location>
</feature>
<dbReference type="KEGG" id="paur:FGL86_13530"/>
<evidence type="ECO:0000256" key="6">
    <source>
        <dbReference type="SAM" id="Phobius"/>
    </source>
</evidence>
<dbReference type="SUPFAM" id="SSF81342">
    <property type="entry name" value="Transmembrane di-heme cytochromes"/>
    <property type="match status" value="1"/>
</dbReference>
<evidence type="ECO:0000256" key="2">
    <source>
        <dbReference type="ARBA" id="ARBA00022475"/>
    </source>
</evidence>
<accession>A0A5B8STJ5</accession>
<keyword evidence="4 6" id="KW-1133">Transmembrane helix</keyword>
<name>A0A5B8STJ5_9GAMM</name>
<dbReference type="Proteomes" id="UP000321272">
    <property type="component" value="Chromosome"/>
</dbReference>